<protein>
    <recommendedName>
        <fullName evidence="4">Outer membrane protein beta-barrel domain-containing protein</fullName>
    </recommendedName>
</protein>
<evidence type="ECO:0008006" key="4">
    <source>
        <dbReference type="Google" id="ProtNLM"/>
    </source>
</evidence>
<dbReference type="EMBL" id="BPTR01000001">
    <property type="protein sequence ID" value="GJG27118.1"/>
    <property type="molecule type" value="Genomic_DNA"/>
</dbReference>
<reference evidence="2" key="1">
    <citation type="submission" date="2021-08" db="EMBL/GenBank/DDBJ databases">
        <title>Prevotella lacticifex sp. nov., isolated from rumen of cow.</title>
        <authorList>
            <person name="Shinkai T."/>
            <person name="Ikeyama N."/>
            <person name="Kumagai M."/>
            <person name="Ohmori H."/>
            <person name="Sakamoto M."/>
            <person name="Ohkuma M."/>
            <person name="Mitsumori M."/>
        </authorList>
    </citation>
    <scope>NUCLEOTIDE SEQUENCE</scope>
    <source>
        <strain evidence="2">DSM 11371</strain>
    </source>
</reference>
<feature type="chain" id="PRO_5041413616" description="Outer membrane protein beta-barrel domain-containing protein" evidence="1">
    <location>
        <begin position="22"/>
        <end position="344"/>
    </location>
</feature>
<evidence type="ECO:0000256" key="1">
    <source>
        <dbReference type="SAM" id="SignalP"/>
    </source>
</evidence>
<gene>
    <name evidence="2" type="ORF">PRRU23_08180</name>
</gene>
<dbReference type="AlphaFoldDB" id="A0AA37HWW2"/>
<dbReference type="Proteomes" id="UP000887043">
    <property type="component" value="Unassembled WGS sequence"/>
</dbReference>
<name>A0AA37HWW2_SEGBR</name>
<feature type="signal peptide" evidence="1">
    <location>
        <begin position="1"/>
        <end position="21"/>
    </location>
</feature>
<organism evidence="2 3">
    <name type="scientific">Segatella bryantii</name>
    <name type="common">Prevotella bryantii</name>
    <dbReference type="NCBI Taxonomy" id="77095"/>
    <lineage>
        <taxon>Bacteria</taxon>
        <taxon>Pseudomonadati</taxon>
        <taxon>Bacteroidota</taxon>
        <taxon>Bacteroidia</taxon>
        <taxon>Bacteroidales</taxon>
        <taxon>Prevotellaceae</taxon>
        <taxon>Segatella</taxon>
    </lineage>
</organism>
<dbReference type="Gene3D" id="2.40.160.170">
    <property type="match status" value="1"/>
</dbReference>
<dbReference type="RefSeq" id="WP_223918697.1">
    <property type="nucleotide sequence ID" value="NZ_BPTR01000001.1"/>
</dbReference>
<evidence type="ECO:0000313" key="2">
    <source>
        <dbReference type="EMBL" id="GJG27118.1"/>
    </source>
</evidence>
<proteinExistence type="predicted"/>
<evidence type="ECO:0000313" key="3">
    <source>
        <dbReference type="Proteomes" id="UP000887043"/>
    </source>
</evidence>
<accession>A0AA37HWW2</accession>
<keyword evidence="1" id="KW-0732">Signal</keyword>
<comment type="caution">
    <text evidence="2">The sequence shown here is derived from an EMBL/GenBank/DDBJ whole genome shotgun (WGS) entry which is preliminary data.</text>
</comment>
<sequence length="344" mass="39126">MTRKTILLSLVILFTSVPIIAQQNDQQPKAFNNIDLNMTAGTTGIGVELSTKLSKVVGIRAGFSFMPHFLYNMHFTAQVGDTPESKYDEQGNRVETKFDKLQATMKDYTGFTVDEDLTMEARPKFYNFSVLVDVHPFKNKNWYLTGGIYWGNSTFADSQVSQDDMITTLAVGLYNNMYTKSINNEPFYHVNNMDVYNEEMAERFISYGRMHYSIGTLKSTGEQCYIEPDEAGYIRATAKVNPLKPYIGFGYSGRMTKNNNNWKIGIDAGVMFWGGRPAIYIDRTIETASIDSDTGISSYSYSTETIDMTRDLKDYKNSIKSKMNFIKTLGVYPVINLKISRKLW</sequence>